<gene>
    <name evidence="6" type="ORF">A5N68_23815</name>
    <name evidence="2" type="ORF">GS441_07620</name>
    <name evidence="3" type="ORF">GS453_09235</name>
    <name evidence="4" type="ORF">GS882_19510</name>
    <name evidence="5" type="ORF">GS947_06035</name>
</gene>
<evidence type="ECO:0000313" key="6">
    <source>
        <dbReference type="EMBL" id="ORM17511.1"/>
    </source>
</evidence>
<dbReference type="GeneID" id="57576081"/>
<dbReference type="EMBL" id="WUXD01000002">
    <property type="protein sequence ID" value="MBM4627058.1"/>
    <property type="molecule type" value="Genomic_DNA"/>
</dbReference>
<dbReference type="InterPro" id="IPR037401">
    <property type="entry name" value="SnoaL-like"/>
</dbReference>
<evidence type="ECO:0000313" key="5">
    <source>
        <dbReference type="EMBL" id="NKW41187.1"/>
    </source>
</evidence>
<name>A0A9Q2UQU1_RHOHA</name>
<reference evidence="6 7" key="1">
    <citation type="journal article" date="2016" name="Genome Biol. Evol.">
        <title>Pangenome and Phylogenomic Analysis of the Pathogenic Actinobacterium Rhodococcus equi.</title>
        <authorList>
            <person name="Anastasi E."/>
            <person name="MacArthur I."/>
            <person name="Scortti M."/>
            <person name="Alvarez S."/>
            <person name="Giguere S."/>
            <person name="Vazquez-Boland J.A."/>
        </authorList>
    </citation>
    <scope>NUCLEOTIDE SEQUENCE [LARGE SCALE GENOMIC DNA]</scope>
    <source>
        <strain evidence="6 7">PAM1271</strain>
    </source>
</reference>
<reference evidence="4" key="3">
    <citation type="journal article" date="2020" name="Environ. Microbiol.">
        <title>The novel and transferable erm(51) gene confers Macrolides, Lincosamides, and Streptogramins B (MLSB) resistance to clonal Rhodococcus equi in the environment.</title>
        <authorList>
            <person name="Huber L."/>
            <person name="Giguere S."/>
            <person name="Slovis N.M."/>
            <person name="Alvarez-Narvaez S."/>
            <person name="Hart K.A."/>
            <person name="Greiter M."/>
            <person name="Morris E.R.A."/>
            <person name="Cohen N.D."/>
        </authorList>
    </citation>
    <scope>NUCLEOTIDE SEQUENCE</scope>
    <source>
        <strain evidence="4">Lh_116_1</strain>
        <strain evidence="5">Lh_16_1</strain>
    </source>
</reference>
<dbReference type="EMBL" id="WVBC01000032">
    <property type="protein sequence ID" value="NKT80277.1"/>
    <property type="molecule type" value="Genomic_DNA"/>
</dbReference>
<reference evidence="2" key="2">
    <citation type="submission" date="2019-11" db="EMBL/GenBank/DDBJ databases">
        <title>Spread of Macrolides and rifampicin resistant Rhodococcus equi in clinical isolates in the USA.</title>
        <authorList>
            <person name="Alvarez-Narvaez S."/>
            <person name="Huber L."/>
            <person name="Cohen N.D."/>
            <person name="Slovis N."/>
            <person name="Greiter M."/>
            <person name="Giguere S."/>
            <person name="Hart K."/>
        </authorList>
    </citation>
    <scope>NUCLEOTIDE SEQUENCE</scope>
    <source>
        <strain evidence="2">Lh_17</strain>
        <strain evidence="3">Lh_38</strain>
    </source>
</reference>
<evidence type="ECO:0000259" key="1">
    <source>
        <dbReference type="Pfam" id="PF13577"/>
    </source>
</evidence>
<dbReference type="Proteomes" id="UP000808906">
    <property type="component" value="Unassembled WGS sequence"/>
</dbReference>
<organism evidence="6 7">
    <name type="scientific">Rhodococcus hoagii</name>
    <name type="common">Corynebacterium equii</name>
    <dbReference type="NCBI Taxonomy" id="43767"/>
    <lineage>
        <taxon>Bacteria</taxon>
        <taxon>Bacillati</taxon>
        <taxon>Actinomycetota</taxon>
        <taxon>Actinomycetes</taxon>
        <taxon>Mycobacteriales</taxon>
        <taxon>Nocardiaceae</taxon>
        <taxon>Prescottella</taxon>
    </lineage>
</organism>
<evidence type="ECO:0000313" key="4">
    <source>
        <dbReference type="EMBL" id="NKT80277.1"/>
    </source>
</evidence>
<dbReference type="Proteomes" id="UP000608063">
    <property type="component" value="Unassembled WGS sequence"/>
</dbReference>
<dbReference type="Proteomes" id="UP000193518">
    <property type="component" value="Unassembled WGS sequence"/>
</dbReference>
<dbReference type="Proteomes" id="UP000603463">
    <property type="component" value="Unassembled WGS sequence"/>
</dbReference>
<dbReference type="Proteomes" id="UP000738270">
    <property type="component" value="Unassembled WGS sequence"/>
</dbReference>
<evidence type="ECO:0000313" key="3">
    <source>
        <dbReference type="EMBL" id="MBM4627058.1"/>
    </source>
</evidence>
<dbReference type="AlphaFoldDB" id="A0A9Q2UQU1"/>
<dbReference type="RefSeq" id="WP_022593871.1">
    <property type="nucleotide sequence ID" value="NZ_AP024189.1"/>
</dbReference>
<dbReference type="InterPro" id="IPR032710">
    <property type="entry name" value="NTF2-like_dom_sf"/>
</dbReference>
<dbReference type="EMBL" id="WVDC01000001">
    <property type="protein sequence ID" value="NKW41187.1"/>
    <property type="molecule type" value="Genomic_DNA"/>
</dbReference>
<sequence length="169" mass="18542">MSQLEIAPEAVAQTVAKWWFHYDEWTPDVLRAMATDDFHFVCRSDTGATDYEDFIRADLNGVDAVMAWQEAHRRDSPYPLRHNGTNVFVTGFDGTETTFSSYIFVTKIVDGKPFNLSSGIVRGAIRAGVDGAPRLSELEVVLDTRDSVRYADLSAGASVGVGDDHGAHG</sequence>
<evidence type="ECO:0000313" key="2">
    <source>
        <dbReference type="EMBL" id="MBM4565305.1"/>
    </source>
</evidence>
<feature type="domain" description="SnoaL-like" evidence="1">
    <location>
        <begin position="9"/>
        <end position="112"/>
    </location>
</feature>
<dbReference type="SUPFAM" id="SSF54427">
    <property type="entry name" value="NTF2-like"/>
    <property type="match status" value="1"/>
</dbReference>
<proteinExistence type="predicted"/>
<dbReference type="EMBL" id="LWIC01000017">
    <property type="protein sequence ID" value="ORM17511.1"/>
    <property type="molecule type" value="Genomic_DNA"/>
</dbReference>
<protein>
    <recommendedName>
        <fullName evidence="1">SnoaL-like domain-containing protein</fullName>
    </recommendedName>
</protein>
<dbReference type="Pfam" id="PF13577">
    <property type="entry name" value="SnoaL_4"/>
    <property type="match status" value="1"/>
</dbReference>
<comment type="caution">
    <text evidence="6">The sequence shown here is derived from an EMBL/GenBank/DDBJ whole genome shotgun (WGS) entry which is preliminary data.</text>
</comment>
<dbReference type="EMBL" id="WUXR01000002">
    <property type="protein sequence ID" value="MBM4565305.1"/>
    <property type="molecule type" value="Genomic_DNA"/>
</dbReference>
<accession>A0A9Q2UQU1</accession>
<evidence type="ECO:0000313" key="7">
    <source>
        <dbReference type="Proteomes" id="UP000193518"/>
    </source>
</evidence>
<dbReference type="Gene3D" id="3.10.450.50">
    <property type="match status" value="1"/>
</dbReference>